<dbReference type="EMBL" id="LKAJ02000001">
    <property type="protein sequence ID" value="MCS5712430.1"/>
    <property type="molecule type" value="Genomic_DNA"/>
</dbReference>
<accession>A0A0Q9Z028</accession>
<dbReference type="NCBIfam" id="TIGR00589">
    <property type="entry name" value="ogt"/>
    <property type="match status" value="1"/>
</dbReference>
<dbReference type="EMBL" id="LKAJ01000002">
    <property type="protein sequence ID" value="KRG22369.1"/>
    <property type="molecule type" value="Genomic_DNA"/>
</dbReference>
<evidence type="ECO:0000313" key="10">
    <source>
        <dbReference type="EMBL" id="KRG22369.1"/>
    </source>
</evidence>
<dbReference type="Pfam" id="PF01035">
    <property type="entry name" value="DNA_binding_1"/>
    <property type="match status" value="1"/>
</dbReference>
<dbReference type="OrthoDB" id="9802228at2"/>
<evidence type="ECO:0000256" key="3">
    <source>
        <dbReference type="ARBA" id="ARBA00011918"/>
    </source>
</evidence>
<dbReference type="InterPro" id="IPR036388">
    <property type="entry name" value="WH-like_DNA-bd_sf"/>
</dbReference>
<keyword evidence="7" id="KW-0234">DNA repair</keyword>
<dbReference type="SUPFAM" id="SSF46767">
    <property type="entry name" value="Methylated DNA-protein cysteine methyltransferase, C-terminal domain"/>
    <property type="match status" value="1"/>
</dbReference>
<dbReference type="PANTHER" id="PTHR10815">
    <property type="entry name" value="METHYLATED-DNA--PROTEIN-CYSTEINE METHYLTRANSFERASE"/>
    <property type="match status" value="1"/>
</dbReference>
<evidence type="ECO:0000256" key="5">
    <source>
        <dbReference type="ARBA" id="ARBA00022679"/>
    </source>
</evidence>
<name>A0A0Q9Z028_9GAMM</name>
<evidence type="ECO:0000259" key="9">
    <source>
        <dbReference type="Pfam" id="PF01035"/>
    </source>
</evidence>
<dbReference type="PATRIC" id="fig|1590043.3.peg.789"/>
<reference evidence="11" key="2">
    <citation type="journal article" date="2016" name="Genome Announc.">
        <title>Draft Genome Sequences of Two Novel Amoeba-Resistant Intranuclear Bacteria, 'Candidatus Berkiella cookevillensis' and 'Candidatus Berkiella aquae'.</title>
        <authorList>
            <person name="Mehari Y.T."/>
            <person name="Arivett B.A."/>
            <person name="Farone A.L."/>
            <person name="Gunderson J.H."/>
            <person name="Farone M.B."/>
        </authorList>
    </citation>
    <scope>NUCLEOTIDE SEQUENCE</scope>
    <source>
        <strain evidence="11">HT99</strain>
    </source>
</reference>
<gene>
    <name evidence="10" type="primary">ogt_1</name>
    <name evidence="10" type="ORF">HT99x_00791</name>
    <name evidence="11" type="ORF">HT99x_013390</name>
</gene>
<comment type="catalytic activity">
    <reaction evidence="8">
        <text>a 6-O-methyl-2'-deoxyguanosine in DNA + L-cysteinyl-[protein] = S-methyl-L-cysteinyl-[protein] + a 2'-deoxyguanosine in DNA</text>
        <dbReference type="Rhea" id="RHEA:24000"/>
        <dbReference type="Rhea" id="RHEA-COMP:10131"/>
        <dbReference type="Rhea" id="RHEA-COMP:10132"/>
        <dbReference type="Rhea" id="RHEA-COMP:11367"/>
        <dbReference type="Rhea" id="RHEA-COMP:11368"/>
        <dbReference type="ChEBI" id="CHEBI:29950"/>
        <dbReference type="ChEBI" id="CHEBI:82612"/>
        <dbReference type="ChEBI" id="CHEBI:85445"/>
        <dbReference type="ChEBI" id="CHEBI:85448"/>
        <dbReference type="EC" id="2.1.1.63"/>
    </reaction>
</comment>
<comment type="caution">
    <text evidence="10">The sequence shown here is derived from an EMBL/GenBank/DDBJ whole genome shotgun (WGS) entry which is preliminary data.</text>
</comment>
<evidence type="ECO:0000256" key="6">
    <source>
        <dbReference type="ARBA" id="ARBA00022763"/>
    </source>
</evidence>
<evidence type="ECO:0000313" key="11">
    <source>
        <dbReference type="EMBL" id="MCS5712430.1"/>
    </source>
</evidence>
<organism evidence="10">
    <name type="scientific">Candidatus Berkiella aquae</name>
    <dbReference type="NCBI Taxonomy" id="295108"/>
    <lineage>
        <taxon>Bacteria</taxon>
        <taxon>Pseudomonadati</taxon>
        <taxon>Pseudomonadota</taxon>
        <taxon>Gammaproteobacteria</taxon>
        <taxon>Candidatus Berkiellales</taxon>
        <taxon>Candidatus Berkiellaceae</taxon>
        <taxon>Candidatus Berkiella</taxon>
    </lineage>
</organism>
<evidence type="ECO:0000256" key="2">
    <source>
        <dbReference type="ARBA" id="ARBA00008711"/>
    </source>
</evidence>
<feature type="domain" description="Methylated-DNA-[protein]-cysteine S-methyltransferase DNA binding" evidence="9">
    <location>
        <begin position="74"/>
        <end position="155"/>
    </location>
</feature>
<keyword evidence="4 10" id="KW-0489">Methyltransferase</keyword>
<sequence>MSIPQSYFLETLIVCLELRFEGDVLSHLSFFYERKKQSTFALNAKQALYVKQIERYFKHAQSFNVPLVINTGTPFQRRVWQALCAIPVGQTRTYGELAKQLKTSARSIGMACRSNPIALIVPCHRVVGAKDAGGFCGHQQGKPIAVKEWLLAHEATQVKAR</sequence>
<dbReference type="Gene3D" id="1.10.10.10">
    <property type="entry name" value="Winged helix-like DNA-binding domain superfamily/Winged helix DNA-binding domain"/>
    <property type="match status" value="1"/>
</dbReference>
<reference evidence="10" key="1">
    <citation type="submission" date="2015-09" db="EMBL/GenBank/DDBJ databases">
        <title>Draft Genome Sequences of Two Novel Amoeba-resistant Intranuclear Bacteria, Candidatus Berkiella cookevillensis and Candidatus Berkiella aquae.</title>
        <authorList>
            <person name="Mehari Y.T."/>
            <person name="Arivett B.A."/>
            <person name="Farone A.L."/>
            <person name="Gunderson J.H."/>
            <person name="Farone M.B."/>
        </authorList>
    </citation>
    <scope>NUCLEOTIDE SEQUENCE [LARGE SCALE GENOMIC DNA]</scope>
    <source>
        <strain evidence="10">HT99</strain>
    </source>
</reference>
<dbReference type="InterPro" id="IPR036217">
    <property type="entry name" value="MethylDNA_cys_MeTrfase_DNAb"/>
</dbReference>
<dbReference type="RefSeq" id="WP_075065422.1">
    <property type="nucleotide sequence ID" value="NZ_LKAJ02000001.1"/>
</dbReference>
<keyword evidence="5 10" id="KW-0808">Transferase</keyword>
<dbReference type="GO" id="GO:0003908">
    <property type="term" value="F:methylated-DNA-[protein]-cysteine S-methyltransferase activity"/>
    <property type="evidence" value="ECO:0007669"/>
    <property type="project" value="UniProtKB-EC"/>
</dbReference>
<evidence type="ECO:0000313" key="12">
    <source>
        <dbReference type="Proteomes" id="UP000051497"/>
    </source>
</evidence>
<proteinExistence type="inferred from homology"/>
<dbReference type="EC" id="2.1.1.63" evidence="3"/>
<dbReference type="GO" id="GO:0032259">
    <property type="term" value="P:methylation"/>
    <property type="evidence" value="ECO:0007669"/>
    <property type="project" value="UniProtKB-KW"/>
</dbReference>
<keyword evidence="12" id="KW-1185">Reference proteome</keyword>
<keyword evidence="6" id="KW-0227">DNA damage</keyword>
<evidence type="ECO:0000256" key="4">
    <source>
        <dbReference type="ARBA" id="ARBA00022603"/>
    </source>
</evidence>
<evidence type="ECO:0000256" key="7">
    <source>
        <dbReference type="ARBA" id="ARBA00023204"/>
    </source>
</evidence>
<dbReference type="Proteomes" id="UP000051497">
    <property type="component" value="Unassembled WGS sequence"/>
</dbReference>
<dbReference type="InterPro" id="IPR001497">
    <property type="entry name" value="MethylDNA_cys_MeTrfase_AS"/>
</dbReference>
<dbReference type="PANTHER" id="PTHR10815:SF13">
    <property type="entry name" value="METHYLATED-DNA--PROTEIN-CYSTEINE METHYLTRANSFERASE"/>
    <property type="match status" value="1"/>
</dbReference>
<dbReference type="FunFam" id="1.10.10.10:FF:000214">
    <property type="entry name" value="Methylated-DNA--protein-cysteine methyltransferase"/>
    <property type="match status" value="1"/>
</dbReference>
<dbReference type="PROSITE" id="PS00374">
    <property type="entry name" value="MGMT"/>
    <property type="match status" value="1"/>
</dbReference>
<protein>
    <recommendedName>
        <fullName evidence="3">methylated-DNA--[protein]-cysteine S-methyltransferase</fullName>
        <ecNumber evidence="3">2.1.1.63</ecNumber>
    </recommendedName>
</protein>
<dbReference type="AlphaFoldDB" id="A0A0Q9Z028"/>
<comment type="similarity">
    <text evidence="2">Belongs to the MGMT family.</text>
</comment>
<dbReference type="CDD" id="cd06445">
    <property type="entry name" value="ATase"/>
    <property type="match status" value="1"/>
</dbReference>
<dbReference type="InterPro" id="IPR014048">
    <property type="entry name" value="MethylDNA_cys_MeTrfase_DNA-bd"/>
</dbReference>
<dbReference type="STRING" id="295108.HT99x_00791"/>
<comment type="catalytic activity">
    <reaction evidence="1">
        <text>a 4-O-methyl-thymidine in DNA + L-cysteinyl-[protein] = a thymidine in DNA + S-methyl-L-cysteinyl-[protein]</text>
        <dbReference type="Rhea" id="RHEA:53428"/>
        <dbReference type="Rhea" id="RHEA-COMP:10131"/>
        <dbReference type="Rhea" id="RHEA-COMP:10132"/>
        <dbReference type="Rhea" id="RHEA-COMP:13555"/>
        <dbReference type="Rhea" id="RHEA-COMP:13556"/>
        <dbReference type="ChEBI" id="CHEBI:29950"/>
        <dbReference type="ChEBI" id="CHEBI:82612"/>
        <dbReference type="ChEBI" id="CHEBI:137386"/>
        <dbReference type="ChEBI" id="CHEBI:137387"/>
        <dbReference type="EC" id="2.1.1.63"/>
    </reaction>
</comment>
<reference evidence="11" key="3">
    <citation type="submission" date="2021-06" db="EMBL/GenBank/DDBJ databases">
        <title>Genomic Description and Analysis of Intracellular Bacteria, Candidatus Berkiella cookevillensis and Candidatus Berkiella aquae.</title>
        <authorList>
            <person name="Kidane D.T."/>
            <person name="Mehari Y.T."/>
            <person name="Rice F.C."/>
            <person name="Arivett B.A."/>
            <person name="Farone A.L."/>
            <person name="Berk S.G."/>
            <person name="Farone M.B."/>
        </authorList>
    </citation>
    <scope>NUCLEOTIDE SEQUENCE</scope>
    <source>
        <strain evidence="11">HT99</strain>
    </source>
</reference>
<dbReference type="GO" id="GO:0006281">
    <property type="term" value="P:DNA repair"/>
    <property type="evidence" value="ECO:0007669"/>
    <property type="project" value="UniProtKB-KW"/>
</dbReference>
<evidence type="ECO:0000256" key="1">
    <source>
        <dbReference type="ARBA" id="ARBA00001286"/>
    </source>
</evidence>
<evidence type="ECO:0000256" key="8">
    <source>
        <dbReference type="ARBA" id="ARBA00049348"/>
    </source>
</evidence>